<reference evidence="3" key="1">
    <citation type="submission" date="2016-10" db="EMBL/GenBank/DDBJ databases">
        <authorList>
            <person name="Varghese N."/>
            <person name="Submissions S."/>
        </authorList>
    </citation>
    <scope>NUCLEOTIDE SEQUENCE [LARGE SCALE GENOMIC DNA]</scope>
    <source>
        <strain evidence="3">OV426</strain>
    </source>
</reference>
<protein>
    <submittedName>
        <fullName evidence="2">Uncharacterized protein</fullName>
    </submittedName>
</protein>
<feature type="chain" id="PRO_5011745143" evidence="1">
    <location>
        <begin position="26"/>
        <end position="281"/>
    </location>
</feature>
<dbReference type="PROSITE" id="PS51257">
    <property type="entry name" value="PROKAR_LIPOPROTEIN"/>
    <property type="match status" value="1"/>
</dbReference>
<dbReference type="EMBL" id="FOVG01000001">
    <property type="protein sequence ID" value="SFN43251.1"/>
    <property type="molecule type" value="Genomic_DNA"/>
</dbReference>
<dbReference type="OrthoDB" id="5998097at2"/>
<evidence type="ECO:0000313" key="2">
    <source>
        <dbReference type="EMBL" id="SFN43251.1"/>
    </source>
</evidence>
<evidence type="ECO:0000313" key="3">
    <source>
        <dbReference type="Proteomes" id="UP000198968"/>
    </source>
</evidence>
<keyword evidence="3" id="KW-1185">Reference proteome</keyword>
<dbReference type="AlphaFoldDB" id="A0A1I4YZ09"/>
<proteinExistence type="predicted"/>
<name>A0A1I4YZ09_9GAMM</name>
<gene>
    <name evidence="2" type="ORF">SAMN05428971_1413</name>
</gene>
<feature type="signal peptide" evidence="1">
    <location>
        <begin position="1"/>
        <end position="25"/>
    </location>
</feature>
<sequence>MISNRFFSSLIFVSVLMVLSCIARAESSTESTVPALNEGDFSVLLNDYAFTPGDTWSNESFVRAGKALSSVLAGEVAINNQQYNYFQHSYDGFELFSAAAAGDASHTVLAEILLENASVPTARNIVVGDSPEQVQQAYGPGKEDNSDNQHWLVYQSGGKQLMFQIDQGKVSSIMLKTDLGAEQNEISADQAISAATEAIHTWHLTSLDDKCLRYDLDDGSDKGFFVITVREDHHDSSCGGDPYITHRLFDIKVARDNTQLLTNADNVDGEFHSLIPPATNN</sequence>
<evidence type="ECO:0000256" key="1">
    <source>
        <dbReference type="SAM" id="SignalP"/>
    </source>
</evidence>
<keyword evidence="1" id="KW-0732">Signal</keyword>
<dbReference type="RefSeq" id="WP_090961989.1">
    <property type="nucleotide sequence ID" value="NZ_FOVG01000001.1"/>
</dbReference>
<accession>A0A1I4YZ09</accession>
<dbReference type="Proteomes" id="UP000198968">
    <property type="component" value="Unassembled WGS sequence"/>
</dbReference>
<organism evidence="2 3">
    <name type="scientific">Candidatus Pantoea varia</name>
    <dbReference type="NCBI Taxonomy" id="1881036"/>
    <lineage>
        <taxon>Bacteria</taxon>
        <taxon>Pseudomonadati</taxon>
        <taxon>Pseudomonadota</taxon>
        <taxon>Gammaproteobacteria</taxon>
        <taxon>Enterobacterales</taxon>
        <taxon>Erwiniaceae</taxon>
        <taxon>Pantoea</taxon>
    </lineage>
</organism>